<evidence type="ECO:0000313" key="8">
    <source>
        <dbReference type="Proteomes" id="UP000221101"/>
    </source>
</evidence>
<dbReference type="OrthoDB" id="9814303at2"/>
<dbReference type="InterPro" id="IPR020846">
    <property type="entry name" value="MFS_dom"/>
</dbReference>
<evidence type="ECO:0000313" key="7">
    <source>
        <dbReference type="EMBL" id="PHM73623.1"/>
    </source>
</evidence>
<organism evidence="7 8">
    <name type="scientific">Xenorhabdus kozodoii</name>
    <dbReference type="NCBI Taxonomy" id="351676"/>
    <lineage>
        <taxon>Bacteria</taxon>
        <taxon>Pseudomonadati</taxon>
        <taxon>Pseudomonadota</taxon>
        <taxon>Gammaproteobacteria</taxon>
        <taxon>Enterobacterales</taxon>
        <taxon>Morganellaceae</taxon>
        <taxon>Xenorhabdus</taxon>
    </lineage>
</organism>
<dbReference type="AlphaFoldDB" id="A0A2D0LDB7"/>
<dbReference type="Proteomes" id="UP000221101">
    <property type="component" value="Unassembled WGS sequence"/>
</dbReference>
<feature type="domain" description="Major facilitator superfamily (MFS) profile" evidence="6">
    <location>
        <begin position="4"/>
        <end position="159"/>
    </location>
</feature>
<evidence type="ECO:0000256" key="5">
    <source>
        <dbReference type="SAM" id="Phobius"/>
    </source>
</evidence>
<evidence type="ECO:0000256" key="1">
    <source>
        <dbReference type="ARBA" id="ARBA00004141"/>
    </source>
</evidence>
<evidence type="ECO:0000256" key="2">
    <source>
        <dbReference type="ARBA" id="ARBA00022692"/>
    </source>
</evidence>
<feature type="transmembrane region" description="Helical" evidence="5">
    <location>
        <begin position="7"/>
        <end position="25"/>
    </location>
</feature>
<feature type="transmembrane region" description="Helical" evidence="5">
    <location>
        <begin position="45"/>
        <end position="61"/>
    </location>
</feature>
<evidence type="ECO:0000256" key="4">
    <source>
        <dbReference type="ARBA" id="ARBA00023136"/>
    </source>
</evidence>
<dbReference type="EMBL" id="NJCX01000010">
    <property type="protein sequence ID" value="PHM73623.1"/>
    <property type="molecule type" value="Genomic_DNA"/>
</dbReference>
<dbReference type="GO" id="GO:0022857">
    <property type="term" value="F:transmembrane transporter activity"/>
    <property type="evidence" value="ECO:0007669"/>
    <property type="project" value="InterPro"/>
</dbReference>
<sequence>MMNEQKTIFFSCFLLVIGLMTVDFFNPSLPFILKEFQVSQGSIKNLIVIYMIILGVSQFFYGSMSDRYGRKPAVIIGFMIAIIGLMLSGYSEKISQLDLSRAITAFGAASFTVISRAIIVDTFKDNSKLKKAFSYFSMSSQLSPALAPLCGGWLQQKYN</sequence>
<dbReference type="Pfam" id="PF07690">
    <property type="entry name" value="MFS_1"/>
    <property type="match status" value="1"/>
</dbReference>
<dbReference type="PANTHER" id="PTHR23502">
    <property type="entry name" value="MAJOR FACILITATOR SUPERFAMILY"/>
    <property type="match status" value="1"/>
</dbReference>
<feature type="transmembrane region" description="Helical" evidence="5">
    <location>
        <begin position="102"/>
        <end position="120"/>
    </location>
</feature>
<keyword evidence="8" id="KW-1185">Reference proteome</keyword>
<keyword evidence="2 5" id="KW-0812">Transmembrane</keyword>
<dbReference type="GO" id="GO:0005886">
    <property type="term" value="C:plasma membrane"/>
    <property type="evidence" value="ECO:0007669"/>
    <property type="project" value="TreeGrafter"/>
</dbReference>
<reference evidence="7 8" key="1">
    <citation type="journal article" date="2017" name="Nat. Microbiol.">
        <title>Natural product diversity associated with the nematode symbionts Photorhabdus and Xenorhabdus.</title>
        <authorList>
            <person name="Tobias N.J."/>
            <person name="Wolff H."/>
            <person name="Djahanschiri B."/>
            <person name="Grundmann F."/>
            <person name="Kronenwerth M."/>
            <person name="Shi Y.M."/>
            <person name="Simonyi S."/>
            <person name="Grun P."/>
            <person name="Shapiro-Ilan D."/>
            <person name="Pidot S.J."/>
            <person name="Stinear T.P."/>
            <person name="Ebersberger I."/>
            <person name="Bode H.B."/>
        </authorList>
    </citation>
    <scope>NUCLEOTIDE SEQUENCE [LARGE SCALE GENOMIC DNA]</scope>
    <source>
        <strain evidence="7 8">DSM 17907</strain>
    </source>
</reference>
<feature type="transmembrane region" description="Helical" evidence="5">
    <location>
        <begin position="73"/>
        <end position="90"/>
    </location>
</feature>
<dbReference type="PROSITE" id="PS50850">
    <property type="entry name" value="MFS"/>
    <property type="match status" value="1"/>
</dbReference>
<name>A0A2D0LDB7_9GAMM</name>
<gene>
    <name evidence="7" type="ORF">Xkoz_01767</name>
</gene>
<proteinExistence type="predicted"/>
<comment type="caution">
    <text evidence="7">The sequence shown here is derived from an EMBL/GenBank/DDBJ whole genome shotgun (WGS) entry which is preliminary data.</text>
</comment>
<keyword evidence="3 5" id="KW-1133">Transmembrane helix</keyword>
<keyword evidence="4 5" id="KW-0472">Membrane</keyword>
<dbReference type="InterPro" id="IPR011701">
    <property type="entry name" value="MFS"/>
</dbReference>
<dbReference type="SUPFAM" id="SSF103473">
    <property type="entry name" value="MFS general substrate transporter"/>
    <property type="match status" value="1"/>
</dbReference>
<dbReference type="PANTHER" id="PTHR23502:SF75">
    <property type="entry name" value="MULTIDRUG RESISTANCE PROTEIN D"/>
    <property type="match status" value="1"/>
</dbReference>
<comment type="subcellular location">
    <subcellularLocation>
        <location evidence="1">Membrane</location>
        <topology evidence="1">Multi-pass membrane protein</topology>
    </subcellularLocation>
</comment>
<dbReference type="GO" id="GO:1990961">
    <property type="term" value="P:xenobiotic detoxification by transmembrane export across the plasma membrane"/>
    <property type="evidence" value="ECO:0007669"/>
    <property type="project" value="TreeGrafter"/>
</dbReference>
<protein>
    <submittedName>
        <fullName evidence="7">Multidrug resistance protein D</fullName>
    </submittedName>
</protein>
<accession>A0A2D0LDB7</accession>
<evidence type="ECO:0000256" key="3">
    <source>
        <dbReference type="ARBA" id="ARBA00022989"/>
    </source>
</evidence>
<dbReference type="InterPro" id="IPR036259">
    <property type="entry name" value="MFS_trans_sf"/>
</dbReference>
<evidence type="ECO:0000259" key="6">
    <source>
        <dbReference type="PROSITE" id="PS50850"/>
    </source>
</evidence>
<dbReference type="Gene3D" id="1.20.1720.10">
    <property type="entry name" value="Multidrug resistance protein D"/>
    <property type="match status" value="1"/>
</dbReference>